<keyword evidence="2 4" id="KW-0808">Transferase</keyword>
<comment type="subcellular location">
    <subcellularLocation>
        <location evidence="4">Cytoplasm</location>
    </subcellularLocation>
</comment>
<dbReference type="CDD" id="cd00756">
    <property type="entry name" value="MoaE"/>
    <property type="match status" value="1"/>
</dbReference>
<sequence>MSTQVPSANLNGTNGGPESAGIAKTASILDPAKFPQTLESPTIYISLVYDPLDITAYLRFTRSATAGANILFLGTTRDNFDHRPVSRLSYSAYPSLALKSLYAIAEDVQKKHGLEKVAIVHRLGEVKVEEESIAVTVSSGHRAAGWKGAEEILERVKARAEIWKREWFADTGEMEEGVWRANRDRDATGSIIDKSTTHSTTTGTGAGN</sequence>
<feature type="compositionally biased region" description="Low complexity" evidence="5">
    <location>
        <begin position="197"/>
        <end position="208"/>
    </location>
</feature>
<dbReference type="OrthoDB" id="5531344at2759"/>
<dbReference type="SUPFAM" id="SSF54690">
    <property type="entry name" value="Molybdopterin synthase subunit MoaE"/>
    <property type="match status" value="1"/>
</dbReference>
<proteinExistence type="inferred from homology"/>
<dbReference type="EMBL" id="AMGV01000004">
    <property type="protein sequence ID" value="KEF57987.1"/>
    <property type="molecule type" value="Genomic_DNA"/>
</dbReference>
<dbReference type="Gene3D" id="3.90.1170.40">
    <property type="entry name" value="Molybdopterin biosynthesis MoaE subunit"/>
    <property type="match status" value="1"/>
</dbReference>
<dbReference type="AlphaFoldDB" id="A0A072PDY4"/>
<dbReference type="PANTHER" id="PTHR23404">
    <property type="entry name" value="MOLYBDOPTERIN SYNTHASE RELATED"/>
    <property type="match status" value="1"/>
</dbReference>
<keyword evidence="1 4" id="KW-0963">Cytoplasm</keyword>
<evidence type="ECO:0000256" key="3">
    <source>
        <dbReference type="ARBA" id="ARBA00023150"/>
    </source>
</evidence>
<dbReference type="VEuPathDB" id="FungiDB:A1O9_05910"/>
<keyword evidence="7" id="KW-1185">Reference proteome</keyword>
<comment type="catalytic activity">
    <reaction evidence="4">
        <text>2 [molybdopterin-synthase sulfur-carrier protein]-C-terminal-Gly-aminoethanethioate + cyclic pyranopterin phosphate + H2O = molybdopterin + 2 [molybdopterin-synthase sulfur-carrier protein]-C-terminal Gly-Gly + 2 H(+)</text>
        <dbReference type="Rhea" id="RHEA:26333"/>
        <dbReference type="Rhea" id="RHEA-COMP:12202"/>
        <dbReference type="Rhea" id="RHEA-COMP:19907"/>
        <dbReference type="ChEBI" id="CHEBI:15377"/>
        <dbReference type="ChEBI" id="CHEBI:15378"/>
        <dbReference type="ChEBI" id="CHEBI:58698"/>
        <dbReference type="ChEBI" id="CHEBI:59648"/>
        <dbReference type="ChEBI" id="CHEBI:90778"/>
        <dbReference type="ChEBI" id="CHEBI:232372"/>
        <dbReference type="EC" id="2.8.1.12"/>
    </reaction>
</comment>
<dbReference type="HOGENOM" id="CLU_089568_3_1_1"/>
<dbReference type="Proteomes" id="UP000027920">
    <property type="component" value="Unassembled WGS sequence"/>
</dbReference>
<evidence type="ECO:0000313" key="7">
    <source>
        <dbReference type="Proteomes" id="UP000027920"/>
    </source>
</evidence>
<dbReference type="InterPro" id="IPR028888">
    <property type="entry name" value="MOCS2B_euk"/>
</dbReference>
<protein>
    <recommendedName>
        <fullName evidence="4">Molybdopterin synthase catalytic subunit</fullName>
        <ecNumber evidence="4">2.8.1.12</ecNumber>
    </recommendedName>
    <alternativeName>
        <fullName evidence="4">Common component for nitrate reductase and xanthine dehydrogenase protein H</fullName>
    </alternativeName>
    <alternativeName>
        <fullName evidence="4">Molybdenum cofactor synthesis protein 2 large subunit</fullName>
    </alternativeName>
    <alternativeName>
        <fullName evidence="4">Molybdenum cofactor synthesis protein 2B</fullName>
        <shortName evidence="4">MOCS2B</shortName>
    </alternativeName>
</protein>
<feature type="binding site" evidence="4">
    <location>
        <begin position="164"/>
        <end position="166"/>
    </location>
    <ligand>
        <name>substrate</name>
    </ligand>
</feature>
<dbReference type="GO" id="GO:0006777">
    <property type="term" value="P:Mo-molybdopterin cofactor biosynthetic process"/>
    <property type="evidence" value="ECO:0007669"/>
    <property type="project" value="UniProtKB-UniRule"/>
</dbReference>
<evidence type="ECO:0000256" key="5">
    <source>
        <dbReference type="SAM" id="MobiDB-lite"/>
    </source>
</evidence>
<name>A0A072PDY4_9EURO</name>
<reference evidence="6 7" key="1">
    <citation type="submission" date="2013-03" db="EMBL/GenBank/DDBJ databases">
        <title>The Genome Sequence of Exophiala aquamarina CBS 119918.</title>
        <authorList>
            <consortium name="The Broad Institute Genomics Platform"/>
            <person name="Cuomo C."/>
            <person name="de Hoog S."/>
            <person name="Gorbushina A."/>
            <person name="Walker B."/>
            <person name="Young S.K."/>
            <person name="Zeng Q."/>
            <person name="Gargeya S."/>
            <person name="Fitzgerald M."/>
            <person name="Haas B."/>
            <person name="Abouelleil A."/>
            <person name="Allen A.W."/>
            <person name="Alvarado L."/>
            <person name="Arachchi H.M."/>
            <person name="Berlin A.M."/>
            <person name="Chapman S.B."/>
            <person name="Gainer-Dewar J."/>
            <person name="Goldberg J."/>
            <person name="Griggs A."/>
            <person name="Gujja S."/>
            <person name="Hansen M."/>
            <person name="Howarth C."/>
            <person name="Imamovic A."/>
            <person name="Ireland A."/>
            <person name="Larimer J."/>
            <person name="McCowan C."/>
            <person name="Murphy C."/>
            <person name="Pearson M."/>
            <person name="Poon T.W."/>
            <person name="Priest M."/>
            <person name="Roberts A."/>
            <person name="Saif S."/>
            <person name="Shea T."/>
            <person name="Sisk P."/>
            <person name="Sykes S."/>
            <person name="Wortman J."/>
            <person name="Nusbaum C."/>
            <person name="Birren B."/>
        </authorList>
    </citation>
    <scope>NUCLEOTIDE SEQUENCE [LARGE SCALE GENOMIC DNA]</scope>
    <source>
        <strain evidence="6 7">CBS 119918</strain>
    </source>
</reference>
<dbReference type="InterPro" id="IPR036563">
    <property type="entry name" value="MoaE_sf"/>
</dbReference>
<dbReference type="GO" id="GO:1990140">
    <property type="term" value="C:molybdopterin synthase complex"/>
    <property type="evidence" value="ECO:0007669"/>
    <property type="project" value="UniProtKB-UniRule"/>
</dbReference>
<comment type="pathway">
    <text evidence="4">Cofactor biosynthesis; molybdopterin biosynthesis.</text>
</comment>
<feature type="region of interest" description="Disordered" evidence="5">
    <location>
        <begin position="189"/>
        <end position="208"/>
    </location>
</feature>
<dbReference type="STRING" id="1182545.A0A072PDY4"/>
<evidence type="ECO:0000256" key="2">
    <source>
        <dbReference type="ARBA" id="ARBA00022679"/>
    </source>
</evidence>
<accession>A0A072PDY4</accession>
<dbReference type="GeneID" id="25280830"/>
<evidence type="ECO:0000256" key="1">
    <source>
        <dbReference type="ARBA" id="ARBA00022490"/>
    </source>
</evidence>
<dbReference type="GO" id="GO:0030366">
    <property type="term" value="F:molybdopterin synthase activity"/>
    <property type="evidence" value="ECO:0007669"/>
    <property type="project" value="UniProtKB-UniRule"/>
</dbReference>
<evidence type="ECO:0000313" key="6">
    <source>
        <dbReference type="EMBL" id="KEF57987.1"/>
    </source>
</evidence>
<dbReference type="InterPro" id="IPR003448">
    <property type="entry name" value="Mopterin_biosynth_MoaE"/>
</dbReference>
<dbReference type="HAMAP" id="MF_03052">
    <property type="entry name" value="MOC2B"/>
    <property type="match status" value="1"/>
</dbReference>
<comment type="subunit">
    <text evidence="4">Heterotetramer; composed of 2 small (MOCS2A) and 2 large (MOCS2B) subunits.</text>
</comment>
<evidence type="ECO:0000256" key="4">
    <source>
        <dbReference type="HAMAP-Rule" id="MF_03052"/>
    </source>
</evidence>
<gene>
    <name evidence="4" type="primary">cnxH</name>
    <name evidence="6" type="ORF">A1O9_05910</name>
</gene>
<feature type="binding site" evidence="4">
    <location>
        <begin position="141"/>
        <end position="142"/>
    </location>
    <ligand>
        <name>substrate</name>
    </ligand>
</feature>
<feature type="binding site" evidence="4">
    <location>
        <position position="157"/>
    </location>
    <ligand>
        <name>substrate</name>
    </ligand>
</feature>
<dbReference type="EC" id="2.8.1.12" evidence="4"/>
<dbReference type="Pfam" id="PF02391">
    <property type="entry name" value="MoaE"/>
    <property type="match status" value="1"/>
</dbReference>
<comment type="similarity">
    <text evidence="4">Belongs to the MoaE family. MOCS2B subfamily.</text>
</comment>
<dbReference type="UniPathway" id="UPA00344"/>
<comment type="caution">
    <text evidence="6">The sequence shown here is derived from an EMBL/GenBank/DDBJ whole genome shotgun (WGS) entry which is preliminary data.</text>
</comment>
<keyword evidence="3 4" id="KW-0501">Molybdenum cofactor biosynthesis</keyword>
<organism evidence="6 7">
    <name type="scientific">Exophiala aquamarina CBS 119918</name>
    <dbReference type="NCBI Taxonomy" id="1182545"/>
    <lineage>
        <taxon>Eukaryota</taxon>
        <taxon>Fungi</taxon>
        <taxon>Dikarya</taxon>
        <taxon>Ascomycota</taxon>
        <taxon>Pezizomycotina</taxon>
        <taxon>Eurotiomycetes</taxon>
        <taxon>Chaetothyriomycetidae</taxon>
        <taxon>Chaetothyriales</taxon>
        <taxon>Herpotrichiellaceae</taxon>
        <taxon>Exophiala</taxon>
    </lineage>
</organism>
<comment type="function">
    <text evidence="4">Catalytic subunit of the molybdopterin synthase complex, a complex that catalyzes the conversion of precursor Z into molybdopterin. Acts by mediating the incorporation of 2 sulfur atoms from thiocarboxylated MOCS2A into precursor Z to generate a dithiolene group.</text>
</comment>
<dbReference type="RefSeq" id="XP_013260577.1">
    <property type="nucleotide sequence ID" value="XM_013405123.1"/>
</dbReference>